<keyword evidence="3" id="KW-1185">Reference proteome</keyword>
<dbReference type="RefSeq" id="WP_058508608.1">
    <property type="nucleotide sequence ID" value="NZ_CAAAIK010000058.1"/>
</dbReference>
<protein>
    <recommendedName>
        <fullName evidence="4">DUF2188 domain-containing protein</fullName>
    </recommendedName>
</protein>
<dbReference type="AlphaFoldDB" id="A0A0W0XPZ6"/>
<accession>A0A0W0XPZ6</accession>
<evidence type="ECO:0000313" key="3">
    <source>
        <dbReference type="Proteomes" id="UP000054618"/>
    </source>
</evidence>
<evidence type="ECO:0008006" key="4">
    <source>
        <dbReference type="Google" id="ProtNLM"/>
    </source>
</evidence>
<dbReference type="EMBL" id="LNYS01000023">
    <property type="protein sequence ID" value="KTD46502.1"/>
    <property type="molecule type" value="Genomic_DNA"/>
</dbReference>
<sequence>MSNKGKNQHVVKHPNGWAVKGEGNSKATKVTSTQKEAIDIAQKIARNQHSDTKIHGVEGQIRAGNSYGNDPCPPKDKK</sequence>
<feature type="compositionally biased region" description="Basic residues" evidence="1">
    <location>
        <begin position="1"/>
        <end position="12"/>
    </location>
</feature>
<evidence type="ECO:0000313" key="2">
    <source>
        <dbReference type="EMBL" id="KTD46502.1"/>
    </source>
</evidence>
<proteinExistence type="predicted"/>
<feature type="region of interest" description="Disordered" evidence="1">
    <location>
        <begin position="1"/>
        <end position="33"/>
    </location>
</feature>
<dbReference type="OrthoDB" id="8858565at2"/>
<dbReference type="PATRIC" id="fig|45073.5.peg.2682"/>
<evidence type="ECO:0000256" key="1">
    <source>
        <dbReference type="SAM" id="MobiDB-lite"/>
    </source>
</evidence>
<dbReference type="InterPro" id="IPR018691">
    <property type="entry name" value="DUF2188"/>
</dbReference>
<dbReference type="Proteomes" id="UP000054618">
    <property type="component" value="Unassembled WGS sequence"/>
</dbReference>
<organism evidence="2 3">
    <name type="scientific">Legionella quinlivanii</name>
    <dbReference type="NCBI Taxonomy" id="45073"/>
    <lineage>
        <taxon>Bacteria</taxon>
        <taxon>Pseudomonadati</taxon>
        <taxon>Pseudomonadota</taxon>
        <taxon>Gammaproteobacteria</taxon>
        <taxon>Legionellales</taxon>
        <taxon>Legionellaceae</taxon>
        <taxon>Legionella</taxon>
    </lineage>
</organism>
<reference evidence="2 3" key="1">
    <citation type="submission" date="2015-11" db="EMBL/GenBank/DDBJ databases">
        <title>Genomic analysis of 38 Legionella species identifies large and diverse effector repertoires.</title>
        <authorList>
            <person name="Burstein D."/>
            <person name="Amaro F."/>
            <person name="Zusman T."/>
            <person name="Lifshitz Z."/>
            <person name="Cohen O."/>
            <person name="Gilbert J.A."/>
            <person name="Pupko T."/>
            <person name="Shuman H.A."/>
            <person name="Segal G."/>
        </authorList>
    </citation>
    <scope>NUCLEOTIDE SEQUENCE [LARGE SCALE GENOMIC DNA]</scope>
    <source>
        <strain evidence="2 3">CDC#1442-AUS-E</strain>
    </source>
</reference>
<feature type="region of interest" description="Disordered" evidence="1">
    <location>
        <begin position="46"/>
        <end position="78"/>
    </location>
</feature>
<name>A0A0W0XPZ6_9GAMM</name>
<gene>
    <name evidence="2" type="ORF">Lqui_2528</name>
</gene>
<comment type="caution">
    <text evidence="2">The sequence shown here is derived from an EMBL/GenBank/DDBJ whole genome shotgun (WGS) entry which is preliminary data.</text>
</comment>
<dbReference type="Pfam" id="PF09954">
    <property type="entry name" value="DUF2188"/>
    <property type="match status" value="1"/>
</dbReference>